<dbReference type="Proteomes" id="UP000199214">
    <property type="component" value="Unassembled WGS sequence"/>
</dbReference>
<name>A0A1H7IY50_9SPHN</name>
<evidence type="ECO:0000313" key="2">
    <source>
        <dbReference type="EMBL" id="SEK67463.1"/>
    </source>
</evidence>
<evidence type="ECO:0000256" key="1">
    <source>
        <dbReference type="SAM" id="SignalP"/>
    </source>
</evidence>
<dbReference type="EMBL" id="FNZZ01000001">
    <property type="protein sequence ID" value="SEK67463.1"/>
    <property type="molecule type" value="Genomic_DNA"/>
</dbReference>
<dbReference type="PROSITE" id="PS51257">
    <property type="entry name" value="PROKAR_LIPOPROTEIN"/>
    <property type="match status" value="1"/>
</dbReference>
<protein>
    <submittedName>
        <fullName evidence="2">Uncharacterized protein</fullName>
    </submittedName>
</protein>
<sequence>MRRLPLHKIVVAGTLAIVAGCAKVAPPPVVATLPPPAPVVAQMPKGGRPGMVIPIRLADGSYATPNRALTGAATVWHLRTALNVAALACRDADEAQTTAAYNAMLTARKAVLASAETTLSAEFKARGGDWRDSYDDAMTRLYNYWSQDFARAGFCAAAKQALAAAPSVPEAEFASFATTQLAALDQPFTDFFRAYDAWRTQAALVPVGPRPLAAPVVATAATVQAVPGPEPRAQVVTQAVPARATATPLVAKDLPKINVDASALN</sequence>
<accession>A0A1H7IY50</accession>
<keyword evidence="3" id="KW-1185">Reference proteome</keyword>
<dbReference type="STRING" id="1855283.SAMN05216382_0901"/>
<reference evidence="3" key="1">
    <citation type="submission" date="2016-10" db="EMBL/GenBank/DDBJ databases">
        <authorList>
            <person name="Varghese N."/>
            <person name="Submissions S."/>
        </authorList>
    </citation>
    <scope>NUCLEOTIDE SEQUENCE [LARGE SCALE GENOMIC DNA]</scope>
    <source>
        <strain evidence="3">JS21-1</strain>
    </source>
</reference>
<dbReference type="RefSeq" id="WP_143051793.1">
    <property type="nucleotide sequence ID" value="NZ_FNZZ01000001.1"/>
</dbReference>
<gene>
    <name evidence="2" type="ORF">SAMN05216382_0901</name>
</gene>
<keyword evidence="1" id="KW-0732">Signal</keyword>
<proteinExistence type="predicted"/>
<feature type="chain" id="PRO_5011697374" evidence="1">
    <location>
        <begin position="25"/>
        <end position="265"/>
    </location>
</feature>
<evidence type="ECO:0000313" key="3">
    <source>
        <dbReference type="Proteomes" id="UP000199214"/>
    </source>
</evidence>
<feature type="signal peptide" evidence="1">
    <location>
        <begin position="1"/>
        <end position="24"/>
    </location>
</feature>
<dbReference type="OrthoDB" id="7432148at2"/>
<dbReference type="AlphaFoldDB" id="A0A1H7IY50"/>
<organism evidence="2 3">
    <name type="scientific">Sphingomonas palmae</name>
    <dbReference type="NCBI Taxonomy" id="1855283"/>
    <lineage>
        <taxon>Bacteria</taxon>
        <taxon>Pseudomonadati</taxon>
        <taxon>Pseudomonadota</taxon>
        <taxon>Alphaproteobacteria</taxon>
        <taxon>Sphingomonadales</taxon>
        <taxon>Sphingomonadaceae</taxon>
        <taxon>Sphingomonas</taxon>
    </lineage>
</organism>